<accession>A0A0D2E7Z5</accession>
<feature type="compositionally biased region" description="Basic and acidic residues" evidence="1">
    <location>
        <begin position="178"/>
        <end position="200"/>
    </location>
</feature>
<keyword evidence="4" id="KW-1185">Reference proteome</keyword>
<dbReference type="EMBL" id="KN846957">
    <property type="protein sequence ID" value="KIW70432.1"/>
    <property type="molecule type" value="Genomic_DNA"/>
</dbReference>
<evidence type="ECO:0000313" key="3">
    <source>
        <dbReference type="EMBL" id="KIW70432.1"/>
    </source>
</evidence>
<dbReference type="HOGENOM" id="CLU_440743_0_0_1"/>
<evidence type="ECO:0000256" key="1">
    <source>
        <dbReference type="SAM" id="MobiDB-lite"/>
    </source>
</evidence>
<feature type="region of interest" description="Disordered" evidence="1">
    <location>
        <begin position="158"/>
        <end position="216"/>
    </location>
</feature>
<organism evidence="3 4">
    <name type="scientific">Phialophora macrospora</name>
    <dbReference type="NCBI Taxonomy" id="1851006"/>
    <lineage>
        <taxon>Eukaryota</taxon>
        <taxon>Fungi</taxon>
        <taxon>Dikarya</taxon>
        <taxon>Ascomycota</taxon>
        <taxon>Pezizomycotina</taxon>
        <taxon>Eurotiomycetes</taxon>
        <taxon>Chaetothyriomycetidae</taxon>
        <taxon>Chaetothyriales</taxon>
        <taxon>Herpotrichiellaceae</taxon>
        <taxon>Phialophora</taxon>
    </lineage>
</organism>
<feature type="domain" description="C2H2-type" evidence="2">
    <location>
        <begin position="300"/>
        <end position="322"/>
    </location>
</feature>
<dbReference type="Proteomes" id="UP000054266">
    <property type="component" value="Unassembled WGS sequence"/>
</dbReference>
<dbReference type="STRING" id="5601.A0A0D2E7Z5"/>
<gene>
    <name evidence="3" type="ORF">PV04_02703</name>
</gene>
<evidence type="ECO:0000259" key="2">
    <source>
        <dbReference type="PROSITE" id="PS00028"/>
    </source>
</evidence>
<proteinExistence type="predicted"/>
<name>A0A0D2E7Z5_9EURO</name>
<reference evidence="3 4" key="1">
    <citation type="submission" date="2015-01" db="EMBL/GenBank/DDBJ databases">
        <title>The Genome Sequence of Capronia semiimmersa CBS27337.</title>
        <authorList>
            <consortium name="The Broad Institute Genomics Platform"/>
            <person name="Cuomo C."/>
            <person name="de Hoog S."/>
            <person name="Gorbushina A."/>
            <person name="Stielow B."/>
            <person name="Teixiera M."/>
            <person name="Abouelleil A."/>
            <person name="Chapman S.B."/>
            <person name="Priest M."/>
            <person name="Young S.K."/>
            <person name="Wortman J."/>
            <person name="Nusbaum C."/>
            <person name="Birren B."/>
        </authorList>
    </citation>
    <scope>NUCLEOTIDE SEQUENCE [LARGE SCALE GENOMIC DNA]</scope>
    <source>
        <strain evidence="3 4">CBS 27337</strain>
    </source>
</reference>
<dbReference type="PROSITE" id="PS00028">
    <property type="entry name" value="ZINC_FINGER_C2H2_1"/>
    <property type="match status" value="1"/>
</dbReference>
<protein>
    <recommendedName>
        <fullName evidence="2">C2H2-type domain-containing protein</fullName>
    </recommendedName>
</protein>
<dbReference type="AlphaFoldDB" id="A0A0D2E7Z5"/>
<evidence type="ECO:0000313" key="4">
    <source>
        <dbReference type="Proteomes" id="UP000054266"/>
    </source>
</evidence>
<sequence>MDNIPRVPCYWPGCQKSMVLNYLGRHLEREHNVVGGFGCHLCGFVAASADVVRIHIIQHHGLHEEPRRAERALALYYRERFRQDDPSMQNLPLSAFWNRGQEPLSKTDGRCPTCNDIIEPYTKANLMRHLGTKHTIIIDLDFTRVRSSRAVHEFPTDIDNLVGSGHESESSGPDDQGDLDRFSDEDDRKGKENGTLKESPESTDNEQHQVLVPCGDPKGAPNATLSFTSMHGQKATRLQSSFISCIRDESVNYFDEIFGVYETRAFEDNAYRVNQSLPPKTRLDREDIVSAVLVDDKWNCKVPQCGAVLDETFVIDVHLQAHNAVVLTQWYCGDVSCYTGIERIFDDRESFDSHIVSEHMSSCYSVAAGRRVPKREVLVTSLLKHMKFVHISTERSKGEHKSTKAPMTFVVDHEQEKPNSEPKEYGPSQAVEQECRAWSTFALQFTMDEDPGSEDDIPFLETQLKNLGYDQNSILAVRKFRGLSGDDFPPDAKTPKEIMNILLQAGLNPDCLWVEYSAMHFDRRCMEILIREAGMSVESILPSLVDCWTVYQDFVRTLPGLESYQLGRILRLMNPNNPHLRNIHFSAADTAVLYDFLEHWIYVYGRAEELAGVSGCLQRG</sequence>
<dbReference type="InterPro" id="IPR013087">
    <property type="entry name" value="Znf_C2H2_type"/>
</dbReference>
<dbReference type="SMART" id="SM00355">
    <property type="entry name" value="ZnF_C2H2"/>
    <property type="match status" value="5"/>
</dbReference>